<dbReference type="GO" id="GO:0006284">
    <property type="term" value="P:base-excision repair"/>
    <property type="evidence" value="ECO:0007669"/>
    <property type="project" value="InterPro"/>
</dbReference>
<evidence type="ECO:0000256" key="6">
    <source>
        <dbReference type="ARBA" id="ARBA00023014"/>
    </source>
</evidence>
<dbReference type="SMART" id="SM00986">
    <property type="entry name" value="UDG"/>
    <property type="match status" value="1"/>
</dbReference>
<evidence type="ECO:0000313" key="11">
    <source>
        <dbReference type="EMBL" id="HGL40236.1"/>
    </source>
</evidence>
<keyword evidence="1" id="KW-0004">4Fe-4S</keyword>
<dbReference type="CDD" id="cd10031">
    <property type="entry name" value="UDG-F5_TTUDGB_like"/>
    <property type="match status" value="1"/>
</dbReference>
<evidence type="ECO:0000259" key="10">
    <source>
        <dbReference type="SMART" id="SM00986"/>
    </source>
</evidence>
<proteinExistence type="inferred from homology"/>
<name>A0A7C4HY05_CALS0</name>
<evidence type="ECO:0000256" key="1">
    <source>
        <dbReference type="ARBA" id="ARBA00022485"/>
    </source>
</evidence>
<comment type="similarity">
    <text evidence="8">Belongs to the uracil-DNA glycosylase (UDG) superfamily. Type 5 (UDGb) family.</text>
</comment>
<keyword evidence="3" id="KW-0227">DNA damage</keyword>
<evidence type="ECO:0000256" key="4">
    <source>
        <dbReference type="ARBA" id="ARBA00022801"/>
    </source>
</evidence>
<evidence type="ECO:0000313" key="12">
    <source>
        <dbReference type="EMBL" id="HGN90083.1"/>
    </source>
</evidence>
<dbReference type="Gene3D" id="3.40.470.10">
    <property type="entry name" value="Uracil-DNA glycosylase-like domain"/>
    <property type="match status" value="1"/>
</dbReference>
<dbReference type="EMBL" id="DTCM01000014">
    <property type="protein sequence ID" value="HGL40236.1"/>
    <property type="molecule type" value="Genomic_DNA"/>
</dbReference>
<evidence type="ECO:0000313" key="13">
    <source>
        <dbReference type="EMBL" id="HHN52280.1"/>
    </source>
</evidence>
<reference evidence="12" key="1">
    <citation type="journal article" date="2020" name="mSystems">
        <title>Genome- and Community-Level Interaction Insights into Carbon Utilization and Element Cycling Functions of Hydrothermarchaeota in Hydrothermal Sediment.</title>
        <authorList>
            <person name="Zhou Z."/>
            <person name="Liu Y."/>
            <person name="Xu W."/>
            <person name="Pan J."/>
            <person name="Luo Z.H."/>
            <person name="Li M."/>
        </authorList>
    </citation>
    <scope>NUCLEOTIDE SEQUENCE [LARGE SCALE GENOMIC DNA]</scope>
    <source>
        <strain evidence="13">SpSt-1073</strain>
        <strain evidence="12">SpSt-613</strain>
        <strain evidence="11">SpSt-669</strain>
    </source>
</reference>
<evidence type="ECO:0000256" key="2">
    <source>
        <dbReference type="ARBA" id="ARBA00022723"/>
    </source>
</evidence>
<accession>A0A7C4HY05</accession>
<dbReference type="SUPFAM" id="SSF52141">
    <property type="entry name" value="Uracil-DNA glycosylase-like"/>
    <property type="match status" value="1"/>
</dbReference>
<evidence type="ECO:0000256" key="7">
    <source>
        <dbReference type="ARBA" id="ARBA00023204"/>
    </source>
</evidence>
<dbReference type="PANTHER" id="PTHR33693:SF3">
    <property type="entry name" value="TYPE-5 URACIL-DNA GLYCOSYLASE"/>
    <property type="match status" value="1"/>
</dbReference>
<dbReference type="EMBL" id="DTAD01000032">
    <property type="protein sequence ID" value="HGN90083.1"/>
    <property type="molecule type" value="Genomic_DNA"/>
</dbReference>
<keyword evidence="4" id="KW-0378">Hydrolase</keyword>
<dbReference type="GO" id="GO:0046872">
    <property type="term" value="F:metal ion binding"/>
    <property type="evidence" value="ECO:0007669"/>
    <property type="project" value="UniProtKB-KW"/>
</dbReference>
<dbReference type="InterPro" id="IPR036895">
    <property type="entry name" value="Uracil-DNA_glycosylase-like_sf"/>
</dbReference>
<dbReference type="PANTHER" id="PTHR33693">
    <property type="entry name" value="TYPE-5 URACIL-DNA GLYCOSYLASE"/>
    <property type="match status" value="1"/>
</dbReference>
<keyword evidence="2" id="KW-0479">Metal-binding</keyword>
<dbReference type="InterPro" id="IPR005122">
    <property type="entry name" value="Uracil-DNA_glycosylase-like"/>
</dbReference>
<gene>
    <name evidence="13" type="ORF">ENM30_03090</name>
    <name evidence="12" type="ORF">ENT82_03010</name>
    <name evidence="11" type="ORF">ENU43_01000</name>
</gene>
<evidence type="ECO:0000256" key="5">
    <source>
        <dbReference type="ARBA" id="ARBA00023004"/>
    </source>
</evidence>
<evidence type="ECO:0000256" key="9">
    <source>
        <dbReference type="ARBA" id="ARBA00023887"/>
    </source>
</evidence>
<dbReference type="GO" id="GO:0004844">
    <property type="term" value="F:uracil DNA N-glycosylase activity"/>
    <property type="evidence" value="ECO:0007669"/>
    <property type="project" value="InterPro"/>
</dbReference>
<dbReference type="InterPro" id="IPR044147">
    <property type="entry name" value="UdgB-like"/>
</dbReference>
<evidence type="ECO:0000256" key="3">
    <source>
        <dbReference type="ARBA" id="ARBA00022763"/>
    </source>
</evidence>
<keyword evidence="5" id="KW-0408">Iron</keyword>
<comment type="caution">
    <text evidence="12">The sequence shown here is derived from an EMBL/GenBank/DDBJ whole genome shotgun (WGS) entry which is preliminary data.</text>
</comment>
<dbReference type="InterPro" id="IPR051536">
    <property type="entry name" value="UDG_Type-4/5"/>
</dbReference>
<organism evidence="12">
    <name type="scientific">Caldiarchaeum subterraneum</name>
    <dbReference type="NCBI Taxonomy" id="311458"/>
    <lineage>
        <taxon>Archaea</taxon>
        <taxon>Nitrososphaerota</taxon>
        <taxon>Candidatus Caldarchaeales</taxon>
        <taxon>Candidatus Caldarchaeaceae</taxon>
        <taxon>Candidatus Caldarchaeum</taxon>
    </lineage>
</organism>
<dbReference type="GO" id="GO:0051539">
    <property type="term" value="F:4 iron, 4 sulfur cluster binding"/>
    <property type="evidence" value="ECO:0007669"/>
    <property type="project" value="UniProtKB-KW"/>
</dbReference>
<dbReference type="AlphaFoldDB" id="A0A7C4HY05"/>
<dbReference type="SMART" id="SM00987">
    <property type="entry name" value="UreE_C"/>
    <property type="match status" value="1"/>
</dbReference>
<evidence type="ECO:0000256" key="8">
    <source>
        <dbReference type="ARBA" id="ARBA00023779"/>
    </source>
</evidence>
<dbReference type="GO" id="GO:0033958">
    <property type="term" value="F:DNA-deoxyinosine glycosylase activity"/>
    <property type="evidence" value="ECO:0007669"/>
    <property type="project" value="InterPro"/>
</dbReference>
<keyword evidence="7" id="KW-0234">DNA repair</keyword>
<dbReference type="Pfam" id="PF03167">
    <property type="entry name" value="UDG"/>
    <property type="match status" value="1"/>
</dbReference>
<feature type="domain" description="Uracil-DNA glycosylase-like" evidence="10">
    <location>
        <begin position="45"/>
        <end position="222"/>
    </location>
</feature>
<dbReference type="EMBL" id="DRXG01000062">
    <property type="protein sequence ID" value="HHN52280.1"/>
    <property type="molecule type" value="Genomic_DNA"/>
</dbReference>
<keyword evidence="6" id="KW-0411">Iron-sulfur</keyword>
<protein>
    <recommendedName>
        <fullName evidence="9">Type-5 uracil-DNA glycosylase</fullName>
    </recommendedName>
</protein>
<sequence length="231" mass="25662">MSIEDLNNRIISCKLCPRLVKYREAVAQNPPKRYRGQTYWAKPLPGFGDVGARVLVLGLAPAAHGGNRTGRMFTGDSSGDTLAKALHRAGFANMDRSVSRDDGLVLKDVYITAVVRCAPPDNKPAKQEVENCLPYLTEELKMLENVVVVVALGRFAFETFFRLMRRINAYDGRIPRFRHGAVYRLNGSFNGKPLPTVIASYHPSRQNTSTGRLTQQMIDSVFHKARAIAGL</sequence>